<dbReference type="OrthoDB" id="2305498at2759"/>
<evidence type="ECO:0000313" key="7">
    <source>
        <dbReference type="WBParaSite" id="DME_0000804201-mRNA-1"/>
    </source>
</evidence>
<evidence type="ECO:0000313" key="4">
    <source>
        <dbReference type="EMBL" id="VDN52194.1"/>
    </source>
</evidence>
<dbReference type="PROSITE" id="PS00678">
    <property type="entry name" value="WD_REPEATS_1"/>
    <property type="match status" value="1"/>
</dbReference>
<accession>A0A0N4UK20</accession>
<dbReference type="EMBL" id="UYYG01000048">
    <property type="protein sequence ID" value="VDN52194.1"/>
    <property type="molecule type" value="Genomic_DNA"/>
</dbReference>
<dbReference type="SUPFAM" id="SSF81383">
    <property type="entry name" value="F-box domain"/>
    <property type="match status" value="1"/>
</dbReference>
<dbReference type="SUPFAM" id="SSF50978">
    <property type="entry name" value="WD40 repeat-like"/>
    <property type="match status" value="1"/>
</dbReference>
<dbReference type="InterPro" id="IPR036047">
    <property type="entry name" value="F-box-like_dom_sf"/>
</dbReference>
<keyword evidence="6" id="KW-1185">Reference proteome</keyword>
<dbReference type="Gene3D" id="1.20.1280.50">
    <property type="match status" value="1"/>
</dbReference>
<dbReference type="InterPro" id="IPR001810">
    <property type="entry name" value="F-box_dom"/>
</dbReference>
<dbReference type="SMART" id="SM00320">
    <property type="entry name" value="WD40"/>
    <property type="match status" value="3"/>
</dbReference>
<gene>
    <name evidence="4" type="ORF">DME_LOCUS2167</name>
</gene>
<dbReference type="PANTHER" id="PTHR19855">
    <property type="entry name" value="WD40 REPEAT PROTEIN 12, 37"/>
    <property type="match status" value="1"/>
</dbReference>
<protein>
    <submittedName>
        <fullName evidence="7">F-box domain-containing protein</fullName>
    </submittedName>
</protein>
<organism evidence="5 7">
    <name type="scientific">Dracunculus medinensis</name>
    <name type="common">Guinea worm</name>
    <dbReference type="NCBI Taxonomy" id="318479"/>
    <lineage>
        <taxon>Eukaryota</taxon>
        <taxon>Metazoa</taxon>
        <taxon>Ecdysozoa</taxon>
        <taxon>Nematoda</taxon>
        <taxon>Chromadorea</taxon>
        <taxon>Rhabditida</taxon>
        <taxon>Spirurina</taxon>
        <taxon>Dracunculoidea</taxon>
        <taxon>Dracunculidae</taxon>
        <taxon>Dracunculus</taxon>
    </lineage>
</organism>
<reference evidence="4 6" key="2">
    <citation type="submission" date="2018-11" db="EMBL/GenBank/DDBJ databases">
        <authorList>
            <consortium name="Pathogen Informatics"/>
        </authorList>
    </citation>
    <scope>NUCLEOTIDE SEQUENCE [LARGE SCALE GENOMIC DNA]</scope>
</reference>
<name>A0A0N4UK20_DRAME</name>
<reference evidence="7" key="1">
    <citation type="submission" date="2017-02" db="UniProtKB">
        <authorList>
            <consortium name="WormBaseParasite"/>
        </authorList>
    </citation>
    <scope>IDENTIFICATION</scope>
</reference>
<dbReference type="WBParaSite" id="DME_0000804201-mRNA-1">
    <property type="protein sequence ID" value="DME_0000804201-mRNA-1"/>
    <property type="gene ID" value="DME_0000804201"/>
</dbReference>
<dbReference type="Proteomes" id="UP000274756">
    <property type="component" value="Unassembled WGS sequence"/>
</dbReference>
<dbReference type="InterPro" id="IPR019775">
    <property type="entry name" value="WD40_repeat_CS"/>
</dbReference>
<evidence type="ECO:0000256" key="1">
    <source>
        <dbReference type="ARBA" id="ARBA00022574"/>
    </source>
</evidence>
<dbReference type="Pfam" id="PF00400">
    <property type="entry name" value="WD40"/>
    <property type="match status" value="2"/>
</dbReference>
<keyword evidence="1" id="KW-0853">WD repeat</keyword>
<dbReference type="STRING" id="318479.A0A0N4UK20"/>
<evidence type="ECO:0000313" key="5">
    <source>
        <dbReference type="Proteomes" id="UP000038040"/>
    </source>
</evidence>
<evidence type="ECO:0000259" key="3">
    <source>
        <dbReference type="PROSITE" id="PS50181"/>
    </source>
</evidence>
<dbReference type="PROSITE" id="PS50181">
    <property type="entry name" value="FBOX"/>
    <property type="match status" value="1"/>
</dbReference>
<dbReference type="Proteomes" id="UP000038040">
    <property type="component" value="Unplaced"/>
</dbReference>
<feature type="domain" description="F-box" evidence="3">
    <location>
        <begin position="1"/>
        <end position="48"/>
    </location>
</feature>
<proteinExistence type="predicted"/>
<evidence type="ECO:0000256" key="2">
    <source>
        <dbReference type="ARBA" id="ARBA00022737"/>
    </source>
</evidence>
<sequence length="418" mass="47828">MAKLDELPQEIIWMIFNFLSSRELCLKLRLVCRFFDNLIANARYWKSRLKQLLITIHIDRQCDRAVLLKLAPLVSWRLTFVEIQIDRVTIPECRSHKSNFSPMRTSFAIETAKSLWGDGKLIVKQRNARIMSYHFATIDAIAMFETPAHKKLCISGSRDRSLALWDMSKVANGYHEEQWKVASCANAHDGWLWSVCKVPNNDDIFSCGWDNTVKHWRLTNDAVQLLTSSSEMSAILSLVCDNNIVVFGNYDGKIGVLDVRNNLEIIMNFSLHRKAVLSLAFEPGTNYIYSCSYDRTVYCMDIRMWKETNFIRLAPYIMNLSLSEGQLACATSNGDIYLMDAPQLSIYDVSLLRYFQTISCGIGRQVKINVGSLMFTSRTRRFCIYSAGSSPSLLAESEPFDAEPSSVVFLIELLKRCF</sequence>
<keyword evidence="2" id="KW-0677">Repeat</keyword>
<dbReference type="Pfam" id="PF12937">
    <property type="entry name" value="F-box-like"/>
    <property type="match status" value="1"/>
</dbReference>
<dbReference type="InterPro" id="IPR036322">
    <property type="entry name" value="WD40_repeat_dom_sf"/>
</dbReference>
<dbReference type="InterPro" id="IPR015943">
    <property type="entry name" value="WD40/YVTN_repeat-like_dom_sf"/>
</dbReference>
<dbReference type="InterPro" id="IPR001680">
    <property type="entry name" value="WD40_rpt"/>
</dbReference>
<dbReference type="Gene3D" id="2.130.10.10">
    <property type="entry name" value="YVTN repeat-like/Quinoprotein amine dehydrogenase"/>
    <property type="match status" value="1"/>
</dbReference>
<evidence type="ECO:0000313" key="6">
    <source>
        <dbReference type="Proteomes" id="UP000274756"/>
    </source>
</evidence>
<dbReference type="PANTHER" id="PTHR19855:SF34">
    <property type="entry name" value="F-BOX_WD REPEAT-CONTAINING PROTEIN 9"/>
    <property type="match status" value="1"/>
</dbReference>
<dbReference type="AlphaFoldDB" id="A0A0N4UK20"/>